<evidence type="ECO:0000259" key="1">
    <source>
        <dbReference type="Pfam" id="PF02492"/>
    </source>
</evidence>
<proteinExistence type="predicted"/>
<organism evidence="2 3">
    <name type="scientific">Microbispora oryzae</name>
    <dbReference type="NCBI Taxonomy" id="2806554"/>
    <lineage>
        <taxon>Bacteria</taxon>
        <taxon>Bacillati</taxon>
        <taxon>Actinomycetota</taxon>
        <taxon>Actinomycetes</taxon>
        <taxon>Streptosporangiales</taxon>
        <taxon>Streptosporangiaceae</taxon>
        <taxon>Microbispora</taxon>
    </lineage>
</organism>
<protein>
    <recommendedName>
        <fullName evidence="1">CobW/HypB/UreG nucleotide-binding domain-containing protein</fullName>
    </recommendedName>
</protein>
<comment type="caution">
    <text evidence="2">The sequence shown here is derived from an EMBL/GenBank/DDBJ whole genome shotgun (WGS) entry which is preliminary data.</text>
</comment>
<name>A0A941AIU3_9ACTN</name>
<evidence type="ECO:0000313" key="2">
    <source>
        <dbReference type="EMBL" id="MBP2704247.1"/>
    </source>
</evidence>
<dbReference type="AlphaFoldDB" id="A0A941AIU3"/>
<dbReference type="PANTHER" id="PTHR13748">
    <property type="entry name" value="COBW-RELATED"/>
    <property type="match status" value="1"/>
</dbReference>
<feature type="domain" description="CobW/HypB/UreG nucleotide-binding" evidence="1">
    <location>
        <begin position="7"/>
        <end position="180"/>
    </location>
</feature>
<keyword evidence="3" id="KW-1185">Reference proteome</keyword>
<reference evidence="2" key="1">
    <citation type="submission" date="2021-02" db="EMBL/GenBank/DDBJ databases">
        <title>Draft genome sequence of Microbispora sp. RL4-1S isolated from rice leaves in Thailand.</title>
        <authorList>
            <person name="Muangham S."/>
            <person name="Duangmal K."/>
        </authorList>
    </citation>
    <scope>NUCLEOTIDE SEQUENCE</scope>
    <source>
        <strain evidence="2">RL4-1S</strain>
    </source>
</reference>
<dbReference type="RefSeq" id="WP_210155530.1">
    <property type="nucleotide sequence ID" value="NZ_JAFCNB010000004.1"/>
</dbReference>
<dbReference type="InterPro" id="IPR027417">
    <property type="entry name" value="P-loop_NTPase"/>
</dbReference>
<dbReference type="Pfam" id="PF02492">
    <property type="entry name" value="cobW"/>
    <property type="match status" value="1"/>
</dbReference>
<dbReference type="SUPFAM" id="SSF52540">
    <property type="entry name" value="P-loop containing nucleoside triphosphate hydrolases"/>
    <property type="match status" value="1"/>
</dbReference>
<gene>
    <name evidence="2" type="ORF">JOL79_10535</name>
</gene>
<dbReference type="Proteomes" id="UP000674234">
    <property type="component" value="Unassembled WGS sequence"/>
</dbReference>
<sequence length="353" mass="37927">MITFIPLGGFLGAGKTTTMIAAAAAIEATGRKVSVITNDQGVDLVDTKLARSALGDVSEVTGGCFCCRFEDLAAIVVKLVDDGADTIIAEAVGSCTDLQSTVVRPLEHHYGRALTVAPLTTVVDPFRLRAFTRSAHESDLSYLFKRQLEEADVIALNKVDMIRDADAVRGDLAERYPKAEVVAYSAATGENLTGLVAAWTEKAGNRDHRMRVDYDRYAAAEAELAWLNQEVELTGDGFDPDEWGAAVLRELSRWAAGRQIVIGHAKLTVESGDRMAKLSLTQAGAEPTTDTRVGTPIERARVIVNARVACPPEEMDAALEAAIRTADTAARTRSAAQAATSFQPGYPQPVYRM</sequence>
<dbReference type="PANTHER" id="PTHR13748:SF62">
    <property type="entry name" value="COBW DOMAIN-CONTAINING PROTEIN"/>
    <property type="match status" value="1"/>
</dbReference>
<dbReference type="GO" id="GO:0005737">
    <property type="term" value="C:cytoplasm"/>
    <property type="evidence" value="ECO:0007669"/>
    <property type="project" value="TreeGrafter"/>
</dbReference>
<dbReference type="EMBL" id="JAFCNB010000004">
    <property type="protein sequence ID" value="MBP2704247.1"/>
    <property type="molecule type" value="Genomic_DNA"/>
</dbReference>
<accession>A0A941AIU3</accession>
<evidence type="ECO:0000313" key="3">
    <source>
        <dbReference type="Proteomes" id="UP000674234"/>
    </source>
</evidence>
<dbReference type="InterPro" id="IPR051316">
    <property type="entry name" value="Zinc-reg_GTPase_activator"/>
</dbReference>
<dbReference type="Gene3D" id="3.40.50.300">
    <property type="entry name" value="P-loop containing nucleotide triphosphate hydrolases"/>
    <property type="match status" value="1"/>
</dbReference>
<dbReference type="InterPro" id="IPR003495">
    <property type="entry name" value="CobW/HypB/UreG_nucleotide-bd"/>
</dbReference>